<comment type="similarity">
    <text evidence="6">Belongs to the SMC family.</text>
</comment>
<dbReference type="Pfam" id="PF06470">
    <property type="entry name" value="SMC_hinge"/>
    <property type="match status" value="1"/>
</dbReference>
<dbReference type="Pfam" id="PF02463">
    <property type="entry name" value="SMC_N"/>
    <property type="match status" value="1"/>
</dbReference>
<dbReference type="GO" id="GO:0016887">
    <property type="term" value="F:ATP hydrolysis activity"/>
    <property type="evidence" value="ECO:0007669"/>
    <property type="project" value="InterPro"/>
</dbReference>
<dbReference type="Gene3D" id="3.40.50.300">
    <property type="entry name" value="P-loop containing nucleotide triphosphate hydrolases"/>
    <property type="match status" value="2"/>
</dbReference>
<evidence type="ECO:0000256" key="4">
    <source>
        <dbReference type="ARBA" id="ARBA00023054"/>
    </source>
</evidence>
<feature type="domain" description="SMC hinge" evidence="7">
    <location>
        <begin position="519"/>
        <end position="632"/>
    </location>
</feature>
<comment type="subcellular location">
    <subcellularLocation>
        <location evidence="6">Cytoplasm</location>
    </subcellularLocation>
</comment>
<comment type="caution">
    <text evidence="6">Lacks conserved residue(s) required for the propagation of feature annotation.</text>
</comment>
<comment type="function">
    <text evidence="6">Required for chromosome condensation and partitioning.</text>
</comment>
<dbReference type="FunFam" id="3.40.50.300:FF:000984">
    <property type="entry name" value="Chromosome partition protein Smc"/>
    <property type="match status" value="1"/>
</dbReference>
<evidence type="ECO:0000256" key="6">
    <source>
        <dbReference type="HAMAP-Rule" id="MF_01894"/>
    </source>
</evidence>
<reference evidence="8 9" key="1">
    <citation type="submission" date="2019-08" db="EMBL/GenBank/DDBJ databases">
        <title>Calorimonas adulescens gen. nov., sp. nov., an anaerobic thermophilic bacterium from Sakhalin hot spring.</title>
        <authorList>
            <person name="Khomyakova M.A."/>
            <person name="Merkel A.Y."/>
            <person name="Novikov A."/>
            <person name="Bonch-Osmolovskaya E.A."/>
            <person name="Slobodkin A.I."/>
        </authorList>
    </citation>
    <scope>NUCLEOTIDE SEQUENCE [LARGE SCALE GENOMIC DNA]</scope>
    <source>
        <strain evidence="8 9">A05MB</strain>
    </source>
</reference>
<comment type="subunit">
    <text evidence="6">Homodimer.</text>
</comment>
<dbReference type="PIRSF" id="PIRSF005719">
    <property type="entry name" value="SMC"/>
    <property type="match status" value="1"/>
</dbReference>
<feature type="coiled-coil region" evidence="6">
    <location>
        <begin position="869"/>
        <end position="938"/>
    </location>
</feature>
<dbReference type="GO" id="GO:0005737">
    <property type="term" value="C:cytoplasm"/>
    <property type="evidence" value="ECO:0007669"/>
    <property type="project" value="UniProtKB-SubCell"/>
</dbReference>
<gene>
    <name evidence="6 8" type="primary">smc</name>
    <name evidence="8" type="ORF">FWJ32_00395</name>
</gene>
<dbReference type="GO" id="GO:0003677">
    <property type="term" value="F:DNA binding"/>
    <property type="evidence" value="ECO:0007669"/>
    <property type="project" value="UniProtKB-UniRule"/>
</dbReference>
<evidence type="ECO:0000313" key="8">
    <source>
        <dbReference type="EMBL" id="TZE83380.1"/>
    </source>
</evidence>
<accession>A0A5D8QFB6</accession>
<keyword evidence="4 6" id="KW-0175">Coiled coil</keyword>
<dbReference type="Gene3D" id="1.20.1060.20">
    <property type="match status" value="1"/>
</dbReference>
<dbReference type="GO" id="GO:0005694">
    <property type="term" value="C:chromosome"/>
    <property type="evidence" value="ECO:0007669"/>
    <property type="project" value="InterPro"/>
</dbReference>
<keyword evidence="2 6" id="KW-0547">Nucleotide-binding</keyword>
<dbReference type="SUPFAM" id="SSF75553">
    <property type="entry name" value="Smc hinge domain"/>
    <property type="match status" value="1"/>
</dbReference>
<feature type="coiled-coil region" evidence="6">
    <location>
        <begin position="757"/>
        <end position="840"/>
    </location>
</feature>
<keyword evidence="1 6" id="KW-0963">Cytoplasm</keyword>
<dbReference type="NCBIfam" id="TIGR02168">
    <property type="entry name" value="SMC_prok_B"/>
    <property type="match status" value="1"/>
</dbReference>
<organism evidence="8 9">
    <name type="scientific">Calorimonas adulescens</name>
    <dbReference type="NCBI Taxonomy" id="2606906"/>
    <lineage>
        <taxon>Bacteria</taxon>
        <taxon>Bacillati</taxon>
        <taxon>Bacillota</taxon>
        <taxon>Clostridia</taxon>
        <taxon>Thermoanaerobacterales</taxon>
        <taxon>Thermoanaerobacteraceae</taxon>
        <taxon>Calorimonas</taxon>
    </lineage>
</organism>
<evidence type="ECO:0000256" key="2">
    <source>
        <dbReference type="ARBA" id="ARBA00022741"/>
    </source>
</evidence>
<dbReference type="CDD" id="cd03278">
    <property type="entry name" value="ABC_SMC_barmotin"/>
    <property type="match status" value="1"/>
</dbReference>
<feature type="coiled-coil region" evidence="6">
    <location>
        <begin position="248"/>
        <end position="289"/>
    </location>
</feature>
<dbReference type="GO" id="GO:0007059">
    <property type="term" value="P:chromosome segregation"/>
    <property type="evidence" value="ECO:0007669"/>
    <property type="project" value="UniProtKB-UniRule"/>
</dbReference>
<evidence type="ECO:0000256" key="5">
    <source>
        <dbReference type="ARBA" id="ARBA00023125"/>
    </source>
</evidence>
<keyword evidence="9" id="KW-1185">Reference proteome</keyword>
<dbReference type="EMBL" id="VTPS01000001">
    <property type="protein sequence ID" value="TZE83380.1"/>
    <property type="molecule type" value="Genomic_DNA"/>
</dbReference>
<keyword evidence="5 6" id="KW-0238">DNA-binding</keyword>
<dbReference type="InterPro" id="IPR011890">
    <property type="entry name" value="SMC_prok"/>
</dbReference>
<dbReference type="InterPro" id="IPR010935">
    <property type="entry name" value="SMC_hinge"/>
</dbReference>
<feature type="coiled-coil region" evidence="6">
    <location>
        <begin position="409"/>
        <end position="436"/>
    </location>
</feature>
<dbReference type="InterPro" id="IPR027417">
    <property type="entry name" value="P-loop_NTPase"/>
</dbReference>
<dbReference type="RefSeq" id="WP_149543998.1">
    <property type="nucleotide sequence ID" value="NZ_VTPS01000001.1"/>
</dbReference>
<dbReference type="PANTHER" id="PTHR43977">
    <property type="entry name" value="STRUCTURAL MAINTENANCE OF CHROMOSOMES PROTEIN 3"/>
    <property type="match status" value="1"/>
</dbReference>
<evidence type="ECO:0000259" key="7">
    <source>
        <dbReference type="SMART" id="SM00968"/>
    </source>
</evidence>
<dbReference type="InterPro" id="IPR003395">
    <property type="entry name" value="RecF/RecN/SMC_N"/>
</dbReference>
<dbReference type="Gene3D" id="3.30.70.1620">
    <property type="match status" value="1"/>
</dbReference>
<keyword evidence="3 6" id="KW-0067">ATP-binding</keyword>
<dbReference type="GO" id="GO:0005524">
    <property type="term" value="F:ATP binding"/>
    <property type="evidence" value="ECO:0007669"/>
    <property type="project" value="UniProtKB-UniRule"/>
</dbReference>
<dbReference type="SUPFAM" id="SSF52540">
    <property type="entry name" value="P-loop containing nucleoside triphosphate hydrolases"/>
    <property type="match status" value="1"/>
</dbReference>
<dbReference type="GO" id="GO:0006260">
    <property type="term" value="P:DNA replication"/>
    <property type="evidence" value="ECO:0007669"/>
    <property type="project" value="UniProtKB-UniRule"/>
</dbReference>
<dbReference type="InterPro" id="IPR024704">
    <property type="entry name" value="SMC"/>
</dbReference>
<evidence type="ECO:0000256" key="3">
    <source>
        <dbReference type="ARBA" id="ARBA00022840"/>
    </source>
</evidence>
<dbReference type="Proteomes" id="UP000322976">
    <property type="component" value="Unassembled WGS sequence"/>
</dbReference>
<feature type="coiled-coil region" evidence="6">
    <location>
        <begin position="687"/>
        <end position="721"/>
    </location>
</feature>
<proteinExistence type="inferred from homology"/>
<dbReference type="InterPro" id="IPR036277">
    <property type="entry name" value="SMC_hinge_sf"/>
</dbReference>
<protein>
    <recommendedName>
        <fullName evidence="6">Chromosome partition protein Smc</fullName>
    </recommendedName>
</protein>
<dbReference type="GO" id="GO:0030261">
    <property type="term" value="P:chromosome condensation"/>
    <property type="evidence" value="ECO:0007669"/>
    <property type="project" value="InterPro"/>
</dbReference>
<dbReference type="GO" id="GO:0007062">
    <property type="term" value="P:sister chromatid cohesion"/>
    <property type="evidence" value="ECO:0007669"/>
    <property type="project" value="InterPro"/>
</dbReference>
<name>A0A5D8QFB6_9THEO</name>
<evidence type="ECO:0000313" key="9">
    <source>
        <dbReference type="Proteomes" id="UP000322976"/>
    </source>
</evidence>
<comment type="domain">
    <text evidence="6">Contains large globular domains required for ATP hydrolysis at each terminus and a third globular domain forming a flexible hinge near the middle of the molecule. These domains are separated by coiled-coil structures.</text>
</comment>
<sequence>MYLKRLEIYGFKSFAEKTVFDFEKGITCVIGPNGTGKSNLVDAILWVLGSQNPRDLRGGKMEDIIFNGTDKRKPLGFTYVTIVLDNADRLIPIDHSEISITRKFYRSGESEFYINNVECRLKDIVDLFTDTGLGKNGYSIIGQGKIEEILNSRPDEKRGLFEEAAGIVKYKNKRYESLKKLDMTQDNLSRLNDIISELYGRLKPLQEESLKASEYLKLSQRYKTFKINQYLLNYASMEKESTLVGSAISTERDKLENLSARFKEVKIEHDELRGELENLKNDRTSIRTNLYDANTELEKNRGEIKLINLQLSEESKKLDETDQKILGLISEIRKRKAERNELIQKVSNLSSAGLKIDIRLKNYITNMEIISGAIDKISEFHKNVIQRKDLMEREVLIKNNEIKHVNLNISEKINRNNALTERLGKLRSEHETIKQELLRCFNERRSLNRAINTIKNKISQNDRKLNERKDIYLRYIDESNRIKKSIQIINTRIKALEDMKKNNEGLNDGVRYVLGLKDPNVYGFVGELIELDKKYERAIETALGNSVEYIIVKTEDDAKRLITLLKSKKAGRATFIPLSSIKPRKYIKVNSHGFLGRAAELVKYDLIFRDAIEFLLGNIYVYDNVDNAIISSKKYNYSIRAVTLDGDIISPGGLITGGFYKKGYNFLSRENESKKLRKDISESIVKLKDNNERITKLSTDLKSIEENLKNLDDTLFELTNKKSYVDERIRELIHNYKNIGQNISTLSYEIDLNNHEISERYNELNTLEHEIHELESKIEQSVLLDKNFVEVESELKNKYEEIKNKFNDFRIENAHAVAEKDNMEAQLKEIEVRLNEDINSLQLLLNTRSYLRDHIKNLRRNLTDEKVKGQNLSLEIEKFEKEIVEIEQKIVITEEKIRNISSIKENLSNELALVSNNLSDLELKYERIKLGIENLHDRLKDEFNLTIEEALSYRDESIDYKNIQKEINFMKDKLDSLGTININSIEEYKNTKERYDFLLSQYRDVLESKNSLEKIIRETDRIIYDRFNSFLKRANNTFRENFIKLFGGGQASIVLTDADHPDESGIDIIVQLPGKRLQSMSLLSGGERTLVSIALLFSLLQLNPSPFVVLDEIDAALDDANIDRFINFLRQLSREIQFILITHRPGTTDAADVLYGITMEEKGVTKKISIKLSDAANWR</sequence>
<dbReference type="HAMAP" id="MF_01894">
    <property type="entry name" value="Smc_prok"/>
    <property type="match status" value="1"/>
</dbReference>
<dbReference type="SMART" id="SM00968">
    <property type="entry name" value="SMC_hinge"/>
    <property type="match status" value="1"/>
</dbReference>
<dbReference type="Gene3D" id="1.10.287.1490">
    <property type="match status" value="1"/>
</dbReference>
<dbReference type="AlphaFoldDB" id="A0A5D8QFB6"/>
<dbReference type="Gene3D" id="6.10.140.1720">
    <property type="match status" value="1"/>
</dbReference>
<evidence type="ECO:0000256" key="1">
    <source>
        <dbReference type="ARBA" id="ARBA00022490"/>
    </source>
</evidence>
<comment type="caution">
    <text evidence="8">The sequence shown here is derived from an EMBL/GenBank/DDBJ whole genome shotgun (WGS) entry which is preliminary data.</text>
</comment>